<dbReference type="NCBIfam" id="TIGR02896">
    <property type="entry name" value="spore_III_AF"/>
    <property type="match status" value="1"/>
</dbReference>
<feature type="region of interest" description="Disordered" evidence="1">
    <location>
        <begin position="165"/>
        <end position="184"/>
    </location>
</feature>
<dbReference type="InterPro" id="IPR014245">
    <property type="entry name" value="Spore_III_AF"/>
</dbReference>
<dbReference type="Pfam" id="PF09581">
    <property type="entry name" value="Spore_III_AF"/>
    <property type="match status" value="1"/>
</dbReference>
<evidence type="ECO:0000313" key="3">
    <source>
        <dbReference type="EMBL" id="RRJ66473.1"/>
    </source>
</evidence>
<evidence type="ECO:0000313" key="4">
    <source>
        <dbReference type="Proteomes" id="UP000267017"/>
    </source>
</evidence>
<name>A0A3P3UDE3_9BACL</name>
<organism evidence="3 4">
    <name type="scientific">Paenibacillus oralis</name>
    <dbReference type="NCBI Taxonomy" id="2490856"/>
    <lineage>
        <taxon>Bacteria</taxon>
        <taxon>Bacillati</taxon>
        <taxon>Bacillota</taxon>
        <taxon>Bacilli</taxon>
        <taxon>Bacillales</taxon>
        <taxon>Paenibacillaceae</taxon>
        <taxon>Paenibacillus</taxon>
    </lineage>
</organism>
<gene>
    <name evidence="3" type="primary">spoIIIAF</name>
    <name evidence="3" type="ORF">EHV15_28765</name>
</gene>
<feature type="compositionally biased region" description="Polar residues" evidence="1">
    <location>
        <begin position="198"/>
        <end position="207"/>
    </location>
</feature>
<keyword evidence="4" id="KW-1185">Reference proteome</keyword>
<dbReference type="AlphaFoldDB" id="A0A3P3UDE3"/>
<dbReference type="RefSeq" id="WP_128634257.1">
    <property type="nucleotide sequence ID" value="NZ_RRCN01000001.1"/>
</dbReference>
<comment type="caution">
    <text evidence="3">The sequence shown here is derived from an EMBL/GenBank/DDBJ whole genome shotgun (WGS) entry which is preliminary data.</text>
</comment>
<dbReference type="OrthoDB" id="2375554at2"/>
<accession>A0A3P3UDE3</accession>
<keyword evidence="2" id="KW-0472">Membrane</keyword>
<feature type="transmembrane region" description="Helical" evidence="2">
    <location>
        <begin position="37"/>
        <end position="54"/>
    </location>
</feature>
<sequence length="275" mass="29371">MNWLAEWLKEIISIVLIAVFVDLLLPNRAMERYVKLVVSLLILLTLISPVMRFFSSDAKKELETAFSESMEGLENEAAGQSTDAILRQGEELRQKQEAEALQWAGEETARQMKEQIERETGQPVERVSVKLITKPVQPGADKDGGNPPAAEPVISGVEVVMAEAKTESSNADSGASGRGPEITVAPIEKITVRVGANANESSEQMSSGGADGQTTAAMAGSGGGAAERKRSGENGNSVNGAEPEKLVTQIEELLSKNWGVAENAVTIIRPQAEKS</sequence>
<proteinExistence type="predicted"/>
<feature type="region of interest" description="Disordered" evidence="1">
    <location>
        <begin position="198"/>
        <end position="243"/>
    </location>
</feature>
<keyword evidence="2" id="KW-0812">Transmembrane</keyword>
<protein>
    <submittedName>
        <fullName evidence="3">Stage III sporulation protein AF</fullName>
    </submittedName>
</protein>
<evidence type="ECO:0000256" key="2">
    <source>
        <dbReference type="SAM" id="Phobius"/>
    </source>
</evidence>
<keyword evidence="2" id="KW-1133">Transmembrane helix</keyword>
<feature type="transmembrane region" description="Helical" evidence="2">
    <location>
        <begin position="6"/>
        <end position="25"/>
    </location>
</feature>
<reference evidence="3 4" key="1">
    <citation type="submission" date="2018-11" db="EMBL/GenBank/DDBJ databases">
        <title>Genome sequencing of Paenibacillus sp. KCOM 3021 (= ChDC PVNT-B20).</title>
        <authorList>
            <person name="Kook J.-K."/>
            <person name="Park S.-N."/>
            <person name="Lim Y.K."/>
        </authorList>
    </citation>
    <scope>NUCLEOTIDE SEQUENCE [LARGE SCALE GENOMIC DNA]</scope>
    <source>
        <strain evidence="3 4">KCOM 3021</strain>
    </source>
</reference>
<dbReference type="EMBL" id="RRCN01000001">
    <property type="protein sequence ID" value="RRJ66473.1"/>
    <property type="molecule type" value="Genomic_DNA"/>
</dbReference>
<evidence type="ECO:0000256" key="1">
    <source>
        <dbReference type="SAM" id="MobiDB-lite"/>
    </source>
</evidence>
<dbReference type="Proteomes" id="UP000267017">
    <property type="component" value="Unassembled WGS sequence"/>
</dbReference>